<accession>A0A6G1CWB3</accession>
<sequence length="62" mass="7260">MVFINKITLHRRFIHKNGHISDPLTDNSARHFFNHDINRITDDDIDHIIYDSSDCINIASLL</sequence>
<protein>
    <submittedName>
        <fullName evidence="1">Uncharacterized protein</fullName>
    </submittedName>
</protein>
<comment type="caution">
    <text evidence="1">The sequence shown here is derived from an EMBL/GenBank/DDBJ whole genome shotgun (WGS) entry which is preliminary data.</text>
</comment>
<reference evidence="1 2" key="1">
    <citation type="submission" date="2019-11" db="EMBL/GenBank/DDBJ databases">
        <title>Whole genome sequence of Oryza granulata.</title>
        <authorList>
            <person name="Li W."/>
        </authorList>
    </citation>
    <scope>NUCLEOTIDE SEQUENCE [LARGE SCALE GENOMIC DNA]</scope>
    <source>
        <strain evidence="2">cv. Menghai</strain>
        <tissue evidence="1">Leaf</tissue>
    </source>
</reference>
<evidence type="ECO:0000313" key="1">
    <source>
        <dbReference type="EMBL" id="KAF0904392.1"/>
    </source>
</evidence>
<evidence type="ECO:0000313" key="2">
    <source>
        <dbReference type="Proteomes" id="UP000479710"/>
    </source>
</evidence>
<name>A0A6G1CWB3_9ORYZ</name>
<keyword evidence="2" id="KW-1185">Reference proteome</keyword>
<proteinExistence type="predicted"/>
<dbReference type="EMBL" id="SPHZ02000008">
    <property type="protein sequence ID" value="KAF0904392.1"/>
    <property type="molecule type" value="Genomic_DNA"/>
</dbReference>
<organism evidence="1 2">
    <name type="scientific">Oryza meyeriana var. granulata</name>
    <dbReference type="NCBI Taxonomy" id="110450"/>
    <lineage>
        <taxon>Eukaryota</taxon>
        <taxon>Viridiplantae</taxon>
        <taxon>Streptophyta</taxon>
        <taxon>Embryophyta</taxon>
        <taxon>Tracheophyta</taxon>
        <taxon>Spermatophyta</taxon>
        <taxon>Magnoliopsida</taxon>
        <taxon>Liliopsida</taxon>
        <taxon>Poales</taxon>
        <taxon>Poaceae</taxon>
        <taxon>BOP clade</taxon>
        <taxon>Oryzoideae</taxon>
        <taxon>Oryzeae</taxon>
        <taxon>Oryzinae</taxon>
        <taxon>Oryza</taxon>
        <taxon>Oryza meyeriana</taxon>
    </lineage>
</organism>
<dbReference type="AlphaFoldDB" id="A0A6G1CWB3"/>
<gene>
    <name evidence="1" type="ORF">E2562_034466</name>
</gene>
<dbReference type="Proteomes" id="UP000479710">
    <property type="component" value="Unassembled WGS sequence"/>
</dbReference>